<feature type="region of interest" description="Disordered" evidence="1">
    <location>
        <begin position="353"/>
        <end position="413"/>
    </location>
</feature>
<protein>
    <submittedName>
        <fullName evidence="2">Cell death regulator</fullName>
    </submittedName>
</protein>
<feature type="region of interest" description="Disordered" evidence="1">
    <location>
        <begin position="1"/>
        <end position="90"/>
    </location>
</feature>
<name>A0A5A9NEZ4_9TELE</name>
<gene>
    <name evidence="2" type="ORF">E1301_Tti005815</name>
</gene>
<dbReference type="Proteomes" id="UP000324632">
    <property type="component" value="Chromosome 18"/>
</dbReference>
<feature type="compositionally biased region" description="Polar residues" evidence="1">
    <location>
        <begin position="353"/>
        <end position="363"/>
    </location>
</feature>
<sequence>MDNRPSRGRGGHWKRGGGGGGVGSDGVGSDTGSSGEQRGRGRGGHHRGRGKRDHRRGQYHGPPADFRRNQDEDLADENKPAEEEIDPIFPRRKLESNWDRYEESERKETNEDVPTKRGTDYHVLLSSAGHFSFRTPLPLFLDSSPVVLALTPAGPFSKITAPRGTDSDGSSGGHHGLLNHLQVFSRGACSRIQHSIEKQHHSPALAGSHVGCDSYTQFRFSDEKDWEMDSLAINQIPGLFIDLPALSQKLEKLPLHTRLNLDAEFNPVTPVQLPTMKMPHRTDSATAGSLKTPQVGGISGLDINCTVKSFPVTTPSPPVSTTIQPPKDDVDRELDLLLSLQNPITELASVESNTVMDETPNNPVTETVSVKEEKKEEKGDKKDTKLEVEKEPNSAKPELTEKDLEDWLDSMIS</sequence>
<dbReference type="InterPro" id="IPR026187">
    <property type="entry name" value="Aven"/>
</dbReference>
<keyword evidence="3" id="KW-1185">Reference proteome</keyword>
<accession>A0A5A9NEZ4</accession>
<organism evidence="2 3">
    <name type="scientific">Triplophysa tibetana</name>
    <dbReference type="NCBI Taxonomy" id="1572043"/>
    <lineage>
        <taxon>Eukaryota</taxon>
        <taxon>Metazoa</taxon>
        <taxon>Chordata</taxon>
        <taxon>Craniata</taxon>
        <taxon>Vertebrata</taxon>
        <taxon>Euteleostomi</taxon>
        <taxon>Actinopterygii</taxon>
        <taxon>Neopterygii</taxon>
        <taxon>Teleostei</taxon>
        <taxon>Ostariophysi</taxon>
        <taxon>Cypriniformes</taxon>
        <taxon>Nemacheilidae</taxon>
        <taxon>Triplophysa</taxon>
    </lineage>
</organism>
<proteinExistence type="predicted"/>
<feature type="compositionally biased region" description="Gly residues" evidence="1">
    <location>
        <begin position="16"/>
        <end position="26"/>
    </location>
</feature>
<dbReference type="GO" id="GO:0010972">
    <property type="term" value="P:negative regulation of G2/M transition of mitotic cell cycle"/>
    <property type="evidence" value="ECO:0007669"/>
    <property type="project" value="TreeGrafter"/>
</dbReference>
<dbReference type="PANTHER" id="PTHR16524">
    <property type="entry name" value="CELL DEATH REGULATOR AVEN"/>
    <property type="match status" value="1"/>
</dbReference>
<dbReference type="EMBL" id="SOYY01000018">
    <property type="protein sequence ID" value="KAA0708572.1"/>
    <property type="molecule type" value="Genomic_DNA"/>
</dbReference>
<feature type="compositionally biased region" description="Basic residues" evidence="1">
    <location>
        <begin position="1"/>
        <end position="15"/>
    </location>
</feature>
<evidence type="ECO:0000313" key="2">
    <source>
        <dbReference type="EMBL" id="KAA0708572.1"/>
    </source>
</evidence>
<feature type="compositionally biased region" description="Basic residues" evidence="1">
    <location>
        <begin position="40"/>
        <end position="58"/>
    </location>
</feature>
<reference evidence="2 3" key="1">
    <citation type="journal article" date="2019" name="Mol. Ecol. Resour.">
        <title>Chromosome-level genome assembly of Triplophysa tibetana, a fish adapted to the harsh high-altitude environment of the Tibetan Plateau.</title>
        <authorList>
            <person name="Yang X."/>
            <person name="Liu H."/>
            <person name="Ma Z."/>
            <person name="Zou Y."/>
            <person name="Zou M."/>
            <person name="Mao Y."/>
            <person name="Li X."/>
            <person name="Wang H."/>
            <person name="Chen T."/>
            <person name="Wang W."/>
            <person name="Yang R."/>
        </authorList>
    </citation>
    <scope>NUCLEOTIDE SEQUENCE [LARGE SCALE GENOMIC DNA]</scope>
    <source>
        <strain evidence="2">TTIB1903HZAU</strain>
        <tissue evidence="2">Muscle</tissue>
    </source>
</reference>
<comment type="caution">
    <text evidence="2">The sequence shown here is derived from an EMBL/GenBank/DDBJ whole genome shotgun (WGS) entry which is preliminary data.</text>
</comment>
<feature type="compositionally biased region" description="Acidic residues" evidence="1">
    <location>
        <begin position="403"/>
        <end position="413"/>
    </location>
</feature>
<dbReference type="PANTHER" id="PTHR16524:SF2">
    <property type="entry name" value="CELL DEATH REGULATOR AVEN"/>
    <property type="match status" value="1"/>
</dbReference>
<evidence type="ECO:0000256" key="1">
    <source>
        <dbReference type="SAM" id="MobiDB-lite"/>
    </source>
</evidence>
<feature type="compositionally biased region" description="Basic and acidic residues" evidence="1">
    <location>
        <begin position="65"/>
        <end position="82"/>
    </location>
</feature>
<dbReference type="AlphaFoldDB" id="A0A5A9NEZ4"/>
<feature type="compositionally biased region" description="Basic and acidic residues" evidence="1">
    <location>
        <begin position="369"/>
        <end position="402"/>
    </location>
</feature>
<evidence type="ECO:0000313" key="3">
    <source>
        <dbReference type="Proteomes" id="UP000324632"/>
    </source>
</evidence>